<dbReference type="Proteomes" id="UP000183508">
    <property type="component" value="Unassembled WGS sequence"/>
</dbReference>
<dbReference type="EMBL" id="FPBV01000002">
    <property type="protein sequence ID" value="SFU45802.1"/>
    <property type="molecule type" value="Genomic_DNA"/>
</dbReference>
<evidence type="ECO:0000313" key="4">
    <source>
        <dbReference type="Proteomes" id="UP000183508"/>
    </source>
</evidence>
<evidence type="ECO:0000313" key="3">
    <source>
        <dbReference type="EMBL" id="SFU45802.1"/>
    </source>
</evidence>
<evidence type="ECO:0000259" key="2">
    <source>
        <dbReference type="PROSITE" id="PS50966"/>
    </source>
</evidence>
<dbReference type="InterPro" id="IPR007527">
    <property type="entry name" value="Znf_SWIM"/>
</dbReference>
<dbReference type="AlphaFoldDB" id="A0A1I7GBG9"/>
<gene>
    <name evidence="3" type="ORF">SAMN05421543_102119</name>
</gene>
<organism evidence="3 4">
    <name type="scientific">Alicyclobacillus macrosporangiidus</name>
    <dbReference type="NCBI Taxonomy" id="392015"/>
    <lineage>
        <taxon>Bacteria</taxon>
        <taxon>Bacillati</taxon>
        <taxon>Bacillota</taxon>
        <taxon>Bacilli</taxon>
        <taxon>Bacillales</taxon>
        <taxon>Alicyclobacillaceae</taxon>
        <taxon>Alicyclobacillus</taxon>
    </lineage>
</organism>
<dbReference type="Pfam" id="PF04434">
    <property type="entry name" value="SWIM"/>
    <property type="match status" value="1"/>
</dbReference>
<reference evidence="4" key="1">
    <citation type="submission" date="2016-10" db="EMBL/GenBank/DDBJ databases">
        <authorList>
            <person name="Varghese N."/>
        </authorList>
    </citation>
    <scope>NUCLEOTIDE SEQUENCE [LARGE SCALE GENOMIC DNA]</scope>
    <source>
        <strain evidence="4">DSM 17980</strain>
    </source>
</reference>
<feature type="domain" description="SWIM-type" evidence="2">
    <location>
        <begin position="56"/>
        <end position="91"/>
    </location>
</feature>
<proteinExistence type="predicted"/>
<sequence length="546" mass="61639">MPFQISEIARLGEALCVSTTSLTRQRGHDHWQRGRVRSLTFQATGAHATVSGARMYAIQLDWVSGRVRGYCTCPADQAFCEHIVAVYLTLIDAVGGDPLAFVYGLGTGLEGLEGADESAATGEAATPSSAPAVWVAGAARTEPPGTRTLEEPISRLPEELAQVVRAVDGQLASLRQRTPAHSLAQEIRGLQDRLLASVSRGGQNGLLARIVVHLCVIHALWLHVHRLEGSPWFVVAEAERAARLSVNDFHAWLSEVEDRLPAHVDAPEAWANFLRARCLLPSLLRADTVLVAQSVWDRLLRGQPALCDREIVWLRAQEPGCPADRRPYLRHMTAYLLAAAGRPDEALAEVKPVGVPEGVLVAHTLVAVMRTQNLDALLTWLRWLRDTLGTQSAVHEHYVAPVWRILADRHEATRTEYEEMLRADMRLGGREYRLYLLQRDRYEEWADVVMMALWNVPFLAKDEVDLVARRKPEALIPVYHHLVQRLVDQRQRDAYREAVRVLVRLRKLYHKVKRPDRWEAFIARFVQRHQRLRALQEELQRKGVVE</sequence>
<dbReference type="PROSITE" id="PS50966">
    <property type="entry name" value="ZF_SWIM"/>
    <property type="match status" value="1"/>
</dbReference>
<keyword evidence="1" id="KW-0862">Zinc</keyword>
<dbReference type="GO" id="GO:0008270">
    <property type="term" value="F:zinc ion binding"/>
    <property type="evidence" value="ECO:0007669"/>
    <property type="project" value="UniProtKB-KW"/>
</dbReference>
<protein>
    <submittedName>
        <fullName evidence="3">SWIM zinc finger</fullName>
    </submittedName>
</protein>
<evidence type="ECO:0000256" key="1">
    <source>
        <dbReference type="PROSITE-ProRule" id="PRU00325"/>
    </source>
</evidence>
<keyword evidence="4" id="KW-1185">Reference proteome</keyword>
<keyword evidence="1" id="KW-0863">Zinc-finger</keyword>
<accession>A0A1I7GBG9</accession>
<keyword evidence="1" id="KW-0479">Metal-binding</keyword>
<name>A0A1I7GBG9_9BACL</name>
<dbReference type="STRING" id="392015.SAMN05421543_102119"/>